<accession>A0ABQ1FAT2</accession>
<dbReference type="Proteomes" id="UP000615455">
    <property type="component" value="Unassembled WGS sequence"/>
</dbReference>
<protein>
    <submittedName>
        <fullName evidence="1">Uncharacterized protein</fullName>
    </submittedName>
</protein>
<comment type="caution">
    <text evidence="1">The sequence shown here is derived from an EMBL/GenBank/DDBJ whole genome shotgun (WGS) entry which is preliminary data.</text>
</comment>
<dbReference type="RefSeq" id="WP_189018457.1">
    <property type="nucleotide sequence ID" value="NZ_BMHE01000045.1"/>
</dbReference>
<dbReference type="EMBL" id="BMHE01000045">
    <property type="protein sequence ID" value="GGA04067.1"/>
    <property type="molecule type" value="Genomic_DNA"/>
</dbReference>
<keyword evidence="2" id="KW-1185">Reference proteome</keyword>
<organism evidence="1 2">
    <name type="scientific">Paenibacillus marchantiophytorum</name>
    <dbReference type="NCBI Taxonomy" id="1619310"/>
    <lineage>
        <taxon>Bacteria</taxon>
        <taxon>Bacillati</taxon>
        <taxon>Bacillota</taxon>
        <taxon>Bacilli</taxon>
        <taxon>Bacillales</taxon>
        <taxon>Paenibacillaceae</taxon>
        <taxon>Paenibacillus</taxon>
    </lineage>
</organism>
<evidence type="ECO:0000313" key="1">
    <source>
        <dbReference type="EMBL" id="GGA04067.1"/>
    </source>
</evidence>
<sequence>MIKHLGVIHGNFHLLVDFFLVGESQSWRVEYTANISGDNENGKYFISYKDATGSTPQNLEVTINDDKQVLKDGNHKGTIIEIPTSCSSCVVSNENLPIKVKINWNNKEESFNLKRNGAVLLNNENRHLAKEAIQAYAQKAGYQPAPFKERALSNNIINKNQIKKVSPRTVTNIAVKENDGSYEIPELLTENGDLVIFTKTDDFGWHLNKGEQLTIHYELDLKTNMQSSDPKGENMEIGYIKNGEIISEVLKKAKEFSYTVTADSTGEYYFYAENASAGKIIITTGIIK</sequence>
<proteinExistence type="predicted"/>
<reference evidence="2" key="1">
    <citation type="journal article" date="2019" name="Int. J. Syst. Evol. Microbiol.">
        <title>The Global Catalogue of Microorganisms (GCM) 10K type strain sequencing project: providing services to taxonomists for standard genome sequencing and annotation.</title>
        <authorList>
            <consortium name="The Broad Institute Genomics Platform"/>
            <consortium name="The Broad Institute Genome Sequencing Center for Infectious Disease"/>
            <person name="Wu L."/>
            <person name="Ma J."/>
        </authorList>
    </citation>
    <scope>NUCLEOTIDE SEQUENCE [LARGE SCALE GENOMIC DNA]</scope>
    <source>
        <strain evidence="2">CGMCC 1.15043</strain>
    </source>
</reference>
<gene>
    <name evidence="1" type="ORF">GCM10008018_57510</name>
</gene>
<name>A0ABQ1FAT2_9BACL</name>
<evidence type="ECO:0000313" key="2">
    <source>
        <dbReference type="Proteomes" id="UP000615455"/>
    </source>
</evidence>